<dbReference type="HAMAP" id="MF_00580">
    <property type="entry name" value="CH10"/>
    <property type="match status" value="1"/>
</dbReference>
<evidence type="ECO:0000256" key="2">
    <source>
        <dbReference type="ARBA" id="ARBA00023186"/>
    </source>
</evidence>
<comment type="subunit">
    <text evidence="3">Heptamer of 7 subunits arranged in a ring. Interacts with the chaperonin GroEL.</text>
</comment>
<dbReference type="FunFam" id="2.30.33.40:FF:000001">
    <property type="entry name" value="10 kDa chaperonin"/>
    <property type="match status" value="1"/>
</dbReference>
<dbReference type="Gene3D" id="2.30.33.40">
    <property type="entry name" value="GroES chaperonin"/>
    <property type="match status" value="1"/>
</dbReference>
<dbReference type="PANTHER" id="PTHR10772">
    <property type="entry name" value="10 KDA HEAT SHOCK PROTEIN"/>
    <property type="match status" value="1"/>
</dbReference>
<dbReference type="STRING" id="1306947.J120_02380"/>
<evidence type="ECO:0000256" key="4">
    <source>
        <dbReference type="RuleBase" id="RU000535"/>
    </source>
</evidence>
<dbReference type="PANTHER" id="PTHR10772:SF58">
    <property type="entry name" value="CO-CHAPERONIN GROES"/>
    <property type="match status" value="1"/>
</dbReference>
<evidence type="ECO:0000313" key="5">
    <source>
        <dbReference type="EMBL" id="KIX85165.1"/>
    </source>
</evidence>
<dbReference type="GO" id="GO:0051082">
    <property type="term" value="F:unfolded protein binding"/>
    <property type="evidence" value="ECO:0007669"/>
    <property type="project" value="TreeGrafter"/>
</dbReference>
<gene>
    <name evidence="3" type="primary">groES</name>
    <name evidence="3" type="synonym">groS</name>
    <name evidence="5" type="ORF">J120_02380</name>
</gene>
<dbReference type="eggNOG" id="COG0234">
    <property type="taxonomic scope" value="Bacteria"/>
</dbReference>
<dbReference type="InterPro" id="IPR018369">
    <property type="entry name" value="Chaprnonin_Cpn10_CS"/>
</dbReference>
<dbReference type="InterPro" id="IPR037124">
    <property type="entry name" value="Chaperonin_GroES_sf"/>
</dbReference>
<comment type="similarity">
    <text evidence="1 3 4">Belongs to the GroES chaperonin family.</text>
</comment>
<dbReference type="Proteomes" id="UP000032214">
    <property type="component" value="Unassembled WGS sequence"/>
</dbReference>
<name>A0A0D2I1V7_9BACT</name>
<dbReference type="GO" id="GO:0005737">
    <property type="term" value="C:cytoplasm"/>
    <property type="evidence" value="ECO:0007669"/>
    <property type="project" value="UniProtKB-SubCell"/>
</dbReference>
<dbReference type="InterPro" id="IPR011032">
    <property type="entry name" value="GroES-like_sf"/>
</dbReference>
<dbReference type="EMBL" id="ARQD01000002">
    <property type="protein sequence ID" value="KIX85165.1"/>
    <property type="molecule type" value="Genomic_DNA"/>
</dbReference>
<keyword evidence="6" id="KW-1185">Reference proteome</keyword>
<dbReference type="PRINTS" id="PR00297">
    <property type="entry name" value="CHAPERONIN10"/>
</dbReference>
<dbReference type="GO" id="GO:0044183">
    <property type="term" value="F:protein folding chaperone"/>
    <property type="evidence" value="ECO:0007669"/>
    <property type="project" value="InterPro"/>
</dbReference>
<comment type="subcellular location">
    <subcellularLocation>
        <location evidence="3">Cytoplasm</location>
    </subcellularLocation>
</comment>
<organism evidence="5 6">
    <name type="scientific">candidate division TM6 bacterium JCVI TM6SC1</name>
    <dbReference type="NCBI Taxonomy" id="1306947"/>
    <lineage>
        <taxon>Bacteria</taxon>
        <taxon>Candidatus Babelota</taxon>
        <taxon>Vermiphilus</taxon>
    </lineage>
</organism>
<reference evidence="5 6" key="1">
    <citation type="journal article" date="2013" name="Proc. Natl. Acad. Sci. U.S.A.">
        <title>Candidate phylum TM6 genome recovered from a hospital sink biofilm provides genomic insights into this uncultivated phylum.</title>
        <authorList>
            <person name="McLean J.S."/>
            <person name="Lombardo M.J."/>
            <person name="Badger J.H."/>
            <person name="Edlund A."/>
            <person name="Novotny M."/>
            <person name="Yee-Greenbaum J."/>
            <person name="Vyahhi N."/>
            <person name="Hall A.P."/>
            <person name="Yang Y."/>
            <person name="Dupont C.L."/>
            <person name="Ziegler M.G."/>
            <person name="Chitsaz H."/>
            <person name="Allen A.E."/>
            <person name="Yooseph S."/>
            <person name="Tesler G."/>
            <person name="Pevzner P.A."/>
            <person name="Friedman R.M."/>
            <person name="Nealson K.H."/>
            <person name="Venter J.C."/>
            <person name="Lasken R.S."/>
        </authorList>
    </citation>
    <scope>NUCLEOTIDE SEQUENCE [LARGE SCALE GENOMIC DNA]</scope>
    <source>
        <strain evidence="5 6">TM6SC1</strain>
    </source>
</reference>
<dbReference type="SUPFAM" id="SSF50129">
    <property type="entry name" value="GroES-like"/>
    <property type="match status" value="1"/>
</dbReference>
<dbReference type="PROSITE" id="PS00681">
    <property type="entry name" value="CHAPERONINS_CPN10"/>
    <property type="match status" value="1"/>
</dbReference>
<protein>
    <recommendedName>
        <fullName evidence="3">Co-chaperonin GroES</fullName>
    </recommendedName>
    <alternativeName>
        <fullName evidence="3">10 kDa chaperonin</fullName>
    </alternativeName>
    <alternativeName>
        <fullName evidence="3">Chaperonin-10</fullName>
        <shortName evidence="3">Cpn10</shortName>
    </alternativeName>
</protein>
<evidence type="ECO:0000256" key="3">
    <source>
        <dbReference type="HAMAP-Rule" id="MF_00580"/>
    </source>
</evidence>
<comment type="function">
    <text evidence="3 4">Together with the chaperonin GroEL, plays an essential role in assisting protein folding. The GroEL-GroES system forms a nano-cage that allows encapsulation of the non-native substrate proteins and provides a physical environment optimized to promote and accelerate protein folding. GroES binds to the apical surface of the GroEL ring, thereby capping the opening of the GroEL channel.</text>
</comment>
<keyword evidence="3" id="KW-0963">Cytoplasm</keyword>
<dbReference type="GO" id="GO:0046872">
    <property type="term" value="F:metal ion binding"/>
    <property type="evidence" value="ECO:0007669"/>
    <property type="project" value="TreeGrafter"/>
</dbReference>
<dbReference type="GO" id="GO:0051087">
    <property type="term" value="F:protein-folding chaperone binding"/>
    <property type="evidence" value="ECO:0007669"/>
    <property type="project" value="TreeGrafter"/>
</dbReference>
<dbReference type="GO" id="GO:0005524">
    <property type="term" value="F:ATP binding"/>
    <property type="evidence" value="ECO:0007669"/>
    <property type="project" value="InterPro"/>
</dbReference>
<dbReference type="InterPro" id="IPR020818">
    <property type="entry name" value="Chaperonin_GroES"/>
</dbReference>
<dbReference type="CDD" id="cd00320">
    <property type="entry name" value="cpn10"/>
    <property type="match status" value="1"/>
</dbReference>
<evidence type="ECO:0000313" key="6">
    <source>
        <dbReference type="Proteomes" id="UP000032214"/>
    </source>
</evidence>
<sequence>MFEKFRPLGDRVLVRRTQEQERTLGGLYIPDSAKEKPQMGKVVRAGEGERISATGAIVPLPVKEGDTIYFSKYAGTELSSDFLVVRKDEILGVLE</sequence>
<dbReference type="NCBIfam" id="NF001531">
    <property type="entry name" value="PRK00364.2-2"/>
    <property type="match status" value="1"/>
</dbReference>
<dbReference type="AlphaFoldDB" id="A0A0D2I1V7"/>
<proteinExistence type="inferred from homology"/>
<dbReference type="Pfam" id="PF00166">
    <property type="entry name" value="Cpn10"/>
    <property type="match status" value="1"/>
</dbReference>
<evidence type="ECO:0000256" key="1">
    <source>
        <dbReference type="ARBA" id="ARBA00006975"/>
    </source>
</evidence>
<keyword evidence="2 3" id="KW-0143">Chaperone</keyword>
<accession>A0A0D2I1V7</accession>
<comment type="caution">
    <text evidence="5">The sequence shown here is derived from an EMBL/GenBank/DDBJ whole genome shotgun (WGS) entry which is preliminary data.</text>
</comment>
<dbReference type="SMART" id="SM00883">
    <property type="entry name" value="Cpn10"/>
    <property type="match status" value="1"/>
</dbReference>